<reference evidence="2" key="1">
    <citation type="journal article" date="2023" name="Nat. Commun.">
        <title>Diploid and tetraploid genomes of Acorus and the evolution of monocots.</title>
        <authorList>
            <person name="Ma L."/>
            <person name="Liu K.W."/>
            <person name="Li Z."/>
            <person name="Hsiao Y.Y."/>
            <person name="Qi Y."/>
            <person name="Fu T."/>
            <person name="Tang G.D."/>
            <person name="Zhang D."/>
            <person name="Sun W.H."/>
            <person name="Liu D.K."/>
            <person name="Li Y."/>
            <person name="Chen G.Z."/>
            <person name="Liu X.D."/>
            <person name="Liao X.Y."/>
            <person name="Jiang Y.T."/>
            <person name="Yu X."/>
            <person name="Hao Y."/>
            <person name="Huang J."/>
            <person name="Zhao X.W."/>
            <person name="Ke S."/>
            <person name="Chen Y.Y."/>
            <person name="Wu W.L."/>
            <person name="Hsu J.L."/>
            <person name="Lin Y.F."/>
            <person name="Huang M.D."/>
            <person name="Li C.Y."/>
            <person name="Huang L."/>
            <person name="Wang Z.W."/>
            <person name="Zhao X."/>
            <person name="Zhong W.Y."/>
            <person name="Peng D.H."/>
            <person name="Ahmad S."/>
            <person name="Lan S."/>
            <person name="Zhang J.S."/>
            <person name="Tsai W.C."/>
            <person name="Van de Peer Y."/>
            <person name="Liu Z.J."/>
        </authorList>
    </citation>
    <scope>NUCLEOTIDE SEQUENCE</scope>
    <source>
        <strain evidence="2">CP</strain>
    </source>
</reference>
<accession>A0AAV9EQ26</accession>
<feature type="region of interest" description="Disordered" evidence="1">
    <location>
        <begin position="101"/>
        <end position="128"/>
    </location>
</feature>
<dbReference type="PANTHER" id="PTHR31722:SF62">
    <property type="entry name" value="EMB|CAB62433.1"/>
    <property type="match status" value="1"/>
</dbReference>
<organism evidence="2 3">
    <name type="scientific">Acorus calamus</name>
    <name type="common">Sweet flag</name>
    <dbReference type="NCBI Taxonomy" id="4465"/>
    <lineage>
        <taxon>Eukaryota</taxon>
        <taxon>Viridiplantae</taxon>
        <taxon>Streptophyta</taxon>
        <taxon>Embryophyta</taxon>
        <taxon>Tracheophyta</taxon>
        <taxon>Spermatophyta</taxon>
        <taxon>Magnoliopsida</taxon>
        <taxon>Liliopsida</taxon>
        <taxon>Acoraceae</taxon>
        <taxon>Acorus</taxon>
    </lineage>
</organism>
<evidence type="ECO:0000313" key="3">
    <source>
        <dbReference type="Proteomes" id="UP001180020"/>
    </source>
</evidence>
<feature type="compositionally biased region" description="Acidic residues" evidence="1">
    <location>
        <begin position="101"/>
        <end position="114"/>
    </location>
</feature>
<feature type="compositionally biased region" description="Basic and acidic residues" evidence="1">
    <location>
        <begin position="33"/>
        <end position="43"/>
    </location>
</feature>
<protein>
    <submittedName>
        <fullName evidence="2">Uncharacterized protein</fullName>
    </submittedName>
</protein>
<reference evidence="2" key="2">
    <citation type="submission" date="2023-06" db="EMBL/GenBank/DDBJ databases">
        <authorList>
            <person name="Ma L."/>
            <person name="Liu K.-W."/>
            <person name="Li Z."/>
            <person name="Hsiao Y.-Y."/>
            <person name="Qi Y."/>
            <person name="Fu T."/>
            <person name="Tang G."/>
            <person name="Zhang D."/>
            <person name="Sun W.-H."/>
            <person name="Liu D.-K."/>
            <person name="Li Y."/>
            <person name="Chen G.-Z."/>
            <person name="Liu X.-D."/>
            <person name="Liao X.-Y."/>
            <person name="Jiang Y.-T."/>
            <person name="Yu X."/>
            <person name="Hao Y."/>
            <person name="Huang J."/>
            <person name="Zhao X.-W."/>
            <person name="Ke S."/>
            <person name="Chen Y.-Y."/>
            <person name="Wu W.-L."/>
            <person name="Hsu J.-L."/>
            <person name="Lin Y.-F."/>
            <person name="Huang M.-D."/>
            <person name="Li C.-Y."/>
            <person name="Huang L."/>
            <person name="Wang Z.-W."/>
            <person name="Zhao X."/>
            <person name="Zhong W.-Y."/>
            <person name="Peng D.-H."/>
            <person name="Ahmad S."/>
            <person name="Lan S."/>
            <person name="Zhang J.-S."/>
            <person name="Tsai W.-C."/>
            <person name="Van De Peer Y."/>
            <person name="Liu Z.-J."/>
        </authorList>
    </citation>
    <scope>NUCLEOTIDE SEQUENCE</scope>
    <source>
        <strain evidence="2">CP</strain>
        <tissue evidence="2">Leaves</tissue>
    </source>
</reference>
<comment type="caution">
    <text evidence="2">The sequence shown here is derived from an EMBL/GenBank/DDBJ whole genome shotgun (WGS) entry which is preliminary data.</text>
</comment>
<sequence length="181" mass="20002">MAIANMFNPSDHHHHHHHCPPMSPRISFSNDFGDGHHPIKIERPSAPTEASSDFEFNVSGYNMMAADELFFKGRLLPYKVNSSTSRGRHHKTTTLRDELRCDDDDDVDEGDVDESSASASAVKPPKGSKRWKELLGLKKGSHLGGHKRSNDKVEVVMADASASQEMVNGGGMRLRDVEIGI</sequence>
<dbReference type="AlphaFoldDB" id="A0AAV9EQ26"/>
<dbReference type="PANTHER" id="PTHR31722">
    <property type="entry name" value="OS06G0675200 PROTEIN"/>
    <property type="match status" value="1"/>
</dbReference>
<evidence type="ECO:0000256" key="1">
    <source>
        <dbReference type="SAM" id="MobiDB-lite"/>
    </source>
</evidence>
<name>A0AAV9EQ26_ACOCL</name>
<feature type="region of interest" description="Disordered" evidence="1">
    <location>
        <begin position="1"/>
        <end position="51"/>
    </location>
</feature>
<keyword evidence="3" id="KW-1185">Reference proteome</keyword>
<dbReference type="Proteomes" id="UP001180020">
    <property type="component" value="Unassembled WGS sequence"/>
</dbReference>
<dbReference type="EMBL" id="JAUJYO010000006">
    <property type="protein sequence ID" value="KAK1315417.1"/>
    <property type="molecule type" value="Genomic_DNA"/>
</dbReference>
<gene>
    <name evidence="2" type="ORF">QJS10_CPA06g02359</name>
</gene>
<evidence type="ECO:0000313" key="2">
    <source>
        <dbReference type="EMBL" id="KAK1315417.1"/>
    </source>
</evidence>
<proteinExistence type="predicted"/>